<reference evidence="5" key="3">
    <citation type="submission" date="2017-10" db="EMBL/GenBank/DDBJ databases">
        <authorList>
            <person name="Frank J."/>
        </authorList>
    </citation>
    <scope>NUCLEOTIDE SEQUENCE [LARGE SCALE GENOMIC DNA]</scope>
</reference>
<dbReference type="EMBL" id="CT573072">
    <property type="protein sequence ID" value="CAJ72579.1"/>
    <property type="molecule type" value="Genomic_DNA"/>
</dbReference>
<dbReference type="EMBL" id="CP049055">
    <property type="protein sequence ID" value="QII10041.1"/>
    <property type="molecule type" value="Genomic_DNA"/>
</dbReference>
<dbReference type="RefSeq" id="WP_099324825.1">
    <property type="nucleotide sequence ID" value="NZ_CP049055.1"/>
</dbReference>
<dbReference type="Proteomes" id="UP000501926">
    <property type="component" value="Chromosome"/>
</dbReference>
<evidence type="ECO:0000313" key="2">
    <source>
        <dbReference type="EMBL" id="CAJ72579.1"/>
    </source>
</evidence>
<dbReference type="AlphaFoldDB" id="Q1PZR8"/>
<dbReference type="KEGG" id="kst:KSMBR1_1588"/>
<dbReference type="PANTHER" id="PTHR43471:SF10">
    <property type="entry name" value="SLL1107 PROTEIN"/>
    <property type="match status" value="1"/>
</dbReference>
<dbReference type="EMBL" id="LT934425">
    <property type="protein sequence ID" value="SOH04087.1"/>
    <property type="molecule type" value="Genomic_DNA"/>
</dbReference>
<evidence type="ECO:0000313" key="4">
    <source>
        <dbReference type="EMBL" id="SOH04087.1"/>
    </source>
</evidence>
<feature type="transmembrane region" description="Helical" evidence="1">
    <location>
        <begin position="101"/>
        <end position="124"/>
    </location>
</feature>
<reference evidence="4" key="4">
    <citation type="submission" date="2017-10" db="EMBL/GenBank/DDBJ databases">
        <authorList>
            <person name="Banno H."/>
            <person name="Chua N.-H."/>
        </authorList>
    </citation>
    <scope>NUCLEOTIDE SEQUENCE [LARGE SCALE GENOMIC DNA]</scope>
    <source>
        <strain evidence="4">Kuenenia_mbr1_ru-nijmegen</strain>
    </source>
</reference>
<accession>Q1PZR8</accession>
<reference evidence="2" key="2">
    <citation type="submission" date="2006-01" db="EMBL/GenBank/DDBJ databases">
        <authorList>
            <person name="Genoscope"/>
        </authorList>
    </citation>
    <scope>NUCLEOTIDE SEQUENCE</scope>
</reference>
<feature type="transmembrane region" description="Helical" evidence="1">
    <location>
        <begin position="18"/>
        <end position="36"/>
    </location>
</feature>
<keyword evidence="1" id="KW-0812">Transmembrane</keyword>
<reference evidence="2" key="1">
    <citation type="journal article" date="2006" name="Nature">
        <title>Deciphering the evolution and metabolism of an anammox bacterium from a community genome.</title>
        <authorList>
            <person name="Strous M."/>
            <person name="Pelletier E."/>
            <person name="Mangenot S."/>
            <person name="Rattei T."/>
            <person name="Lehner A."/>
            <person name="Taylor M.W."/>
            <person name="Horn M."/>
            <person name="Daims H."/>
            <person name="Bartol-Mavel D."/>
            <person name="Wincker P."/>
            <person name="Barbe V."/>
            <person name="Fonknechten N."/>
            <person name="Vallenet D."/>
            <person name="Segurens B."/>
            <person name="Schenowitz-Truong C."/>
            <person name="Medigue C."/>
            <person name="Collingro A."/>
            <person name="Snel B."/>
            <person name="Dutilh B.E."/>
            <person name="OpDenCamp H.J.M."/>
            <person name="vanDerDrift C."/>
            <person name="Cirpus I."/>
            <person name="vanDePas-Schoonen K.T."/>
            <person name="Harhangi H.R."/>
            <person name="vanNiftrik L."/>
            <person name="Schmid M."/>
            <person name="Keltjens J."/>
            <person name="vanDeVossenberg J."/>
            <person name="Kartal B."/>
            <person name="Meier H."/>
            <person name="Frishman D."/>
            <person name="Huynen M.A."/>
            <person name="Mewes H."/>
            <person name="Weissenbach J."/>
            <person name="Jetten M.S.M."/>
            <person name="Wagner M."/>
            <person name="LePaslier D."/>
        </authorList>
    </citation>
    <scope>NUCLEOTIDE SEQUENCE</scope>
</reference>
<keyword evidence="1" id="KW-0472">Membrane</keyword>
<dbReference type="Proteomes" id="UP000221734">
    <property type="component" value="Chromosome Kuenenia_stuttgartiensis_MBR1"/>
</dbReference>
<organism evidence="2">
    <name type="scientific">Kuenenia stuttgartiensis</name>
    <dbReference type="NCBI Taxonomy" id="174633"/>
    <lineage>
        <taxon>Bacteria</taxon>
        <taxon>Pseudomonadati</taxon>
        <taxon>Planctomycetota</taxon>
        <taxon>Candidatus Brocadiia</taxon>
        <taxon>Candidatus Brocadiales</taxon>
        <taxon>Candidatus Brocadiaceae</taxon>
        <taxon>Candidatus Kuenenia</taxon>
    </lineage>
</organism>
<evidence type="ECO:0000256" key="1">
    <source>
        <dbReference type="SAM" id="Phobius"/>
    </source>
</evidence>
<sequence length="426" mass="47659">MVLTLATHTLREAIRKKIPHILIGSGAIILAISPLISSANEPDALPKIMLILFFQVVTVFCITGIIIYSAISLPYDIEKKTIFSVLSKPVSPFKFVAGKTLGFSLLAAFILAVLGFVNIVFVFCASSHRLSEQKGLFKARKEFNAQHFHIQGNVHREKERIRWIMGGGEGVAVWNFPNLHEKAEKTFPFEVELHLKLDSSRDIADTIPLAIGIEGIHPEENKTEVFSAKADEILTVSINPGIIKTHNDIKITAFPVLVTDYIGATQNSVKVFSLQRGFVFNYAKAIAVTFLKFLLIIAVAVMGSAYLSAPVSILLAFTVFLCGHLLDFVKDFSLLLHHSGTHEHALHGMIKNPNIFMIYMEYFSKKPLEWVSFILPDFKRFDSLAYLLKGINIPLETIGFSVQYTVIYVLICTLISCILLKKREFF</sequence>
<dbReference type="OrthoDB" id="250358at2"/>
<keyword evidence="1" id="KW-1133">Transmembrane helix</keyword>
<reference evidence="3 6" key="5">
    <citation type="submission" date="2020-02" db="EMBL/GenBank/DDBJ databases">
        <title>Newly sequenced genome of strain CSTR1 showed variability in Candidatus Kuenenia stuttgartiensis genomes.</title>
        <authorList>
            <person name="Ding C."/>
            <person name="Adrian L."/>
        </authorList>
    </citation>
    <scope>NUCLEOTIDE SEQUENCE [LARGE SCALE GENOMIC DNA]</scope>
    <source>
        <strain evidence="3 6">CSTR1</strain>
    </source>
</reference>
<evidence type="ECO:0000313" key="3">
    <source>
        <dbReference type="EMBL" id="QII10041.1"/>
    </source>
</evidence>
<feature type="transmembrane region" description="Helical" evidence="1">
    <location>
        <begin position="402"/>
        <end position="420"/>
    </location>
</feature>
<keyword evidence="5" id="KW-1185">Reference proteome</keyword>
<dbReference type="PANTHER" id="PTHR43471">
    <property type="entry name" value="ABC TRANSPORTER PERMEASE"/>
    <property type="match status" value="1"/>
</dbReference>
<feature type="transmembrane region" description="Helical" evidence="1">
    <location>
        <begin position="48"/>
        <end position="71"/>
    </location>
</feature>
<protein>
    <submittedName>
        <fullName evidence="3">Putative membrane protein</fullName>
    </submittedName>
</protein>
<proteinExistence type="predicted"/>
<evidence type="ECO:0000313" key="5">
    <source>
        <dbReference type="Proteomes" id="UP000221734"/>
    </source>
</evidence>
<evidence type="ECO:0000313" key="6">
    <source>
        <dbReference type="Proteomes" id="UP000501926"/>
    </source>
</evidence>
<name>Q1PZR8_KUEST</name>
<feature type="transmembrane region" description="Helical" evidence="1">
    <location>
        <begin position="293"/>
        <end position="326"/>
    </location>
</feature>
<gene>
    <name evidence="3" type="ORF">KsCSTR_06620</name>
    <name evidence="4" type="ORF">KSMBR1_1588</name>
    <name evidence="2" type="ORF">kustd1834</name>
</gene>